<feature type="domain" description="Band 7" evidence="8">
    <location>
        <begin position="95"/>
        <end position="255"/>
    </location>
</feature>
<feature type="transmembrane region" description="Helical" evidence="6">
    <location>
        <begin position="80"/>
        <end position="100"/>
    </location>
</feature>
<feature type="region of interest" description="Disordered" evidence="7">
    <location>
        <begin position="362"/>
        <end position="417"/>
    </location>
</feature>
<dbReference type="PANTHER" id="PTHR43327">
    <property type="entry name" value="STOMATIN-LIKE PROTEIN 2, MITOCHONDRIAL"/>
    <property type="match status" value="1"/>
</dbReference>
<feature type="region of interest" description="Disordered" evidence="7">
    <location>
        <begin position="1"/>
        <end position="73"/>
    </location>
</feature>
<comment type="subcellular location">
    <subcellularLocation>
        <location evidence="1">Membrane</location>
        <topology evidence="1">Single-pass membrane protein</topology>
    </subcellularLocation>
</comment>
<feature type="compositionally biased region" description="Polar residues" evidence="7">
    <location>
        <begin position="387"/>
        <end position="396"/>
    </location>
</feature>
<dbReference type="InterPro" id="IPR001107">
    <property type="entry name" value="Band_7"/>
</dbReference>
<dbReference type="AlphaFoldDB" id="A0A1B8GZP7"/>
<dbReference type="SMART" id="SM00244">
    <property type="entry name" value="PHB"/>
    <property type="match status" value="1"/>
</dbReference>
<organism evidence="9 10">
    <name type="scientific">Morganella psychrotolerans</name>
    <dbReference type="NCBI Taxonomy" id="368603"/>
    <lineage>
        <taxon>Bacteria</taxon>
        <taxon>Pseudomonadati</taxon>
        <taxon>Pseudomonadota</taxon>
        <taxon>Gammaproteobacteria</taxon>
        <taxon>Enterobacterales</taxon>
        <taxon>Morganellaceae</taxon>
        <taxon>Morganella</taxon>
    </lineage>
</organism>
<dbReference type="NCBIfam" id="NF008181">
    <property type="entry name" value="PRK10930.1"/>
    <property type="match status" value="1"/>
</dbReference>
<keyword evidence="10" id="KW-1185">Reference proteome</keyword>
<sequence length="417" mass="45198">MAWNQPGNNGQDRDPWGSSNKGGNSDGNKSGRNRGASDLDDLFRKMSRKLGGLGGGKGGNNNGQSGGNSRPPMQFGGGRLLGLAAAAVVVVWAATGFYTIKETERGVVTRFGKFSHVVQPGLNWRPTFIDRVTAVDVATVQDLATNGMMLTADENVVRVNMNVQFQVVNPEDYLFSVTNPNNSLRQAMDSAVRGVIGKFTMEKILTANRTVVRNETQKVLEETIRPYKMGIAIVDVNFQEARPPAEVQASFDDVIAARENEQQSIREAEAYSNEVLPLAKGNAQSMIESAQAYKASIVLKARGEVASFAKMLPEYRAAPDITRERLYIETMERVLSNTRKVIANDKSNSMMVLPLDQLMREQRAAAPSAPSASAPSAGTPSKPASRPAQNSSQNPNVPAEYGDTYGVRGNSERVGRQ</sequence>
<evidence type="ECO:0000256" key="3">
    <source>
        <dbReference type="ARBA" id="ARBA00022692"/>
    </source>
</evidence>
<evidence type="ECO:0000256" key="4">
    <source>
        <dbReference type="ARBA" id="ARBA00022989"/>
    </source>
</evidence>
<dbReference type="EMBL" id="LZEY01000061">
    <property type="protein sequence ID" value="OBU02292.1"/>
    <property type="molecule type" value="Genomic_DNA"/>
</dbReference>
<dbReference type="CDD" id="cd03404">
    <property type="entry name" value="SPFH_HflK"/>
    <property type="match status" value="1"/>
</dbReference>
<gene>
    <name evidence="9" type="ORF">AYY18_13050</name>
</gene>
<dbReference type="Pfam" id="PF01145">
    <property type="entry name" value="Band_7"/>
    <property type="match status" value="1"/>
</dbReference>
<feature type="compositionally biased region" description="Low complexity" evidence="7">
    <location>
        <begin position="364"/>
        <end position="385"/>
    </location>
</feature>
<dbReference type="PANTHER" id="PTHR43327:SF2">
    <property type="entry name" value="MODULATOR OF FTSH PROTEASE HFLK"/>
    <property type="match status" value="1"/>
</dbReference>
<dbReference type="Gene3D" id="3.30.479.30">
    <property type="entry name" value="Band 7 domain"/>
    <property type="match status" value="1"/>
</dbReference>
<comment type="similarity">
    <text evidence="2 6">Belongs to the band 7/mec-2 family. HflK subfamily.</text>
</comment>
<evidence type="ECO:0000256" key="6">
    <source>
        <dbReference type="RuleBase" id="RU364113"/>
    </source>
</evidence>
<dbReference type="Pfam" id="PF12221">
    <property type="entry name" value="HflK_N"/>
    <property type="match status" value="1"/>
</dbReference>
<evidence type="ECO:0000256" key="5">
    <source>
        <dbReference type="ARBA" id="ARBA00023136"/>
    </source>
</evidence>
<evidence type="ECO:0000259" key="8">
    <source>
        <dbReference type="SMART" id="SM00244"/>
    </source>
</evidence>
<dbReference type="OrthoDB" id="9779595at2"/>
<dbReference type="SUPFAM" id="SSF117892">
    <property type="entry name" value="Band 7/SPFH domain"/>
    <property type="match status" value="1"/>
</dbReference>
<dbReference type="InterPro" id="IPR050710">
    <property type="entry name" value="Band7/mec-2_domain"/>
</dbReference>
<evidence type="ECO:0000313" key="9">
    <source>
        <dbReference type="EMBL" id="OBU02292.1"/>
    </source>
</evidence>
<accession>A0A1B8GZP7</accession>
<proteinExistence type="inferred from homology"/>
<evidence type="ECO:0000256" key="7">
    <source>
        <dbReference type="SAM" id="MobiDB-lite"/>
    </source>
</evidence>
<feature type="compositionally biased region" description="Polar residues" evidence="7">
    <location>
        <begin position="1"/>
        <end position="10"/>
    </location>
</feature>
<protein>
    <recommendedName>
        <fullName evidence="6">Protein HflK</fullName>
    </recommendedName>
</protein>
<comment type="subunit">
    <text evidence="6">HflC and HflK may interact to form a multimeric complex.</text>
</comment>
<keyword evidence="5 6" id="KW-0472">Membrane</keyword>
<dbReference type="NCBIfam" id="TIGR01933">
    <property type="entry name" value="hflK"/>
    <property type="match status" value="1"/>
</dbReference>
<comment type="caution">
    <text evidence="9">The sequence shown here is derived from an EMBL/GenBank/DDBJ whole genome shotgun (WGS) entry which is preliminary data.</text>
</comment>
<reference evidence="10" key="1">
    <citation type="submission" date="2016-06" db="EMBL/GenBank/DDBJ databases">
        <authorList>
            <person name="Butler K."/>
        </authorList>
    </citation>
    <scope>NUCLEOTIDE SEQUENCE [LARGE SCALE GENOMIC DNA]</scope>
    <source>
        <strain evidence="10">GCSL-Mp20</strain>
    </source>
</reference>
<keyword evidence="4 6" id="KW-1133">Transmembrane helix</keyword>
<feature type="compositionally biased region" description="Basic and acidic residues" evidence="7">
    <location>
        <begin position="35"/>
        <end position="44"/>
    </location>
</feature>
<dbReference type="InterPro" id="IPR036013">
    <property type="entry name" value="Band_7/SPFH_dom_sf"/>
</dbReference>
<name>A0A1B8GZP7_9GAMM</name>
<dbReference type="RefSeq" id="WP_067407012.1">
    <property type="nucleotide sequence ID" value="NZ_LZEY01000061.1"/>
</dbReference>
<dbReference type="GO" id="GO:0016020">
    <property type="term" value="C:membrane"/>
    <property type="evidence" value="ECO:0007669"/>
    <property type="project" value="UniProtKB-SubCell"/>
</dbReference>
<comment type="function">
    <text evidence="6">HflC and HflK could encode or regulate a protease.</text>
</comment>
<evidence type="ECO:0000256" key="1">
    <source>
        <dbReference type="ARBA" id="ARBA00004167"/>
    </source>
</evidence>
<feature type="compositionally biased region" description="Gly residues" evidence="7">
    <location>
        <begin position="51"/>
        <end position="66"/>
    </location>
</feature>
<dbReference type="Proteomes" id="UP000092377">
    <property type="component" value="Unassembled WGS sequence"/>
</dbReference>
<keyword evidence="3 6" id="KW-0812">Transmembrane</keyword>
<evidence type="ECO:0000313" key="10">
    <source>
        <dbReference type="Proteomes" id="UP000092377"/>
    </source>
</evidence>
<evidence type="ECO:0000256" key="2">
    <source>
        <dbReference type="ARBA" id="ARBA00006971"/>
    </source>
</evidence>
<dbReference type="InterPro" id="IPR020980">
    <property type="entry name" value="Membrane_HflK_N"/>
</dbReference>
<dbReference type="InterPro" id="IPR010201">
    <property type="entry name" value="HflK"/>
</dbReference>
<feature type="compositionally biased region" description="Low complexity" evidence="7">
    <location>
        <begin position="17"/>
        <end position="34"/>
    </location>
</feature>